<dbReference type="EMBL" id="OU594954">
    <property type="protein sequence ID" value="CAG9280547.1"/>
    <property type="molecule type" value="Genomic_DNA"/>
</dbReference>
<dbReference type="GO" id="GO:0004683">
    <property type="term" value="F:calcium/calmodulin-dependent protein kinase activity"/>
    <property type="evidence" value="ECO:0007669"/>
    <property type="project" value="InterPro"/>
</dbReference>
<sequence length="130" mass="14614">MSPNNVETELIELNQKLLNGIAAGNYELYESLIDASITCFEPEAVGHLVEGHEFHKYYFDLPTSNNPVNTTMVRPHVRLLGEDAAVVCYARLTQTLDEDGAPTTAFCEETRVWQKVAGLWKNVHVHRSVN</sequence>
<dbReference type="SUPFAM" id="SSF54427">
    <property type="entry name" value="NTF2-like"/>
    <property type="match status" value="1"/>
</dbReference>
<dbReference type="AlphaFoldDB" id="A0A8J9X0W7"/>
<dbReference type="InterPro" id="IPR032710">
    <property type="entry name" value="NTF2-like_dom_sf"/>
</dbReference>
<feature type="domain" description="Calcium/calmodulin-dependent protein kinase II association-domain" evidence="1">
    <location>
        <begin position="7"/>
        <end position="128"/>
    </location>
</feature>
<dbReference type="GO" id="GO:0005516">
    <property type="term" value="F:calmodulin binding"/>
    <property type="evidence" value="ECO:0007669"/>
    <property type="project" value="InterPro"/>
</dbReference>
<dbReference type="Proteomes" id="UP000836788">
    <property type="component" value="Chromosome 13"/>
</dbReference>
<dbReference type="Pfam" id="PF08332">
    <property type="entry name" value="CaMKII_AD"/>
    <property type="match status" value="1"/>
</dbReference>
<reference evidence="2" key="1">
    <citation type="submission" date="2022-02" db="EMBL/GenBank/DDBJ databases">
        <authorList>
            <person name="Giguere J D."/>
        </authorList>
    </citation>
    <scope>NUCLEOTIDE SEQUENCE</scope>
    <source>
        <strain evidence="2">CCAP 1055/1</strain>
    </source>
</reference>
<gene>
    <name evidence="2" type="ORF">PTTT1_LOCUS13650</name>
</gene>
<name>A0A8J9X0W7_PHATR</name>
<dbReference type="InterPro" id="IPR013543">
    <property type="entry name" value="Ca/CaM-dep_prot_kinase-assoc"/>
</dbReference>
<proteinExistence type="predicted"/>
<protein>
    <recommendedName>
        <fullName evidence="1">Calcium/calmodulin-dependent protein kinase II association-domain domain-containing protein</fullName>
    </recommendedName>
</protein>
<evidence type="ECO:0000313" key="2">
    <source>
        <dbReference type="EMBL" id="CAG9280547.1"/>
    </source>
</evidence>
<evidence type="ECO:0000259" key="1">
    <source>
        <dbReference type="Pfam" id="PF08332"/>
    </source>
</evidence>
<organism evidence="2">
    <name type="scientific">Phaeodactylum tricornutum</name>
    <name type="common">Diatom</name>
    <dbReference type="NCBI Taxonomy" id="2850"/>
    <lineage>
        <taxon>Eukaryota</taxon>
        <taxon>Sar</taxon>
        <taxon>Stramenopiles</taxon>
        <taxon>Ochrophyta</taxon>
        <taxon>Bacillariophyta</taxon>
        <taxon>Bacillariophyceae</taxon>
        <taxon>Bacillariophycidae</taxon>
        <taxon>Naviculales</taxon>
        <taxon>Phaeodactylaceae</taxon>
        <taxon>Phaeodactylum</taxon>
    </lineage>
</organism>
<accession>A0A8J9X0W7</accession>
<dbReference type="Gene3D" id="3.10.450.50">
    <property type="match status" value="1"/>
</dbReference>